<reference evidence="7 8" key="1">
    <citation type="submission" date="2024-05" db="EMBL/GenBank/DDBJ databases">
        <title>De novo assembly of an allotetraploid wild potato.</title>
        <authorList>
            <person name="Hosaka A.J."/>
        </authorList>
    </citation>
    <scope>NUCLEOTIDE SEQUENCE [LARGE SCALE GENOMIC DNA]</scope>
    <source>
        <tissue evidence="7">Young leaves</tissue>
    </source>
</reference>
<evidence type="ECO:0000256" key="5">
    <source>
        <dbReference type="RuleBase" id="RU004328"/>
    </source>
</evidence>
<comment type="caution">
    <text evidence="7">The sequence shown here is derived from an EMBL/GenBank/DDBJ whole genome shotgun (WGS) entry which is preliminary data.</text>
</comment>
<dbReference type="GO" id="GO:0004519">
    <property type="term" value="F:endonuclease activity"/>
    <property type="evidence" value="ECO:0007669"/>
    <property type="project" value="UniProtKB-KW"/>
</dbReference>
<dbReference type="InterPro" id="IPR018188">
    <property type="entry name" value="RNase_T2_His_AS_1"/>
</dbReference>
<dbReference type="Proteomes" id="UP001627284">
    <property type="component" value="Unassembled WGS sequence"/>
</dbReference>
<evidence type="ECO:0000313" key="7">
    <source>
        <dbReference type="EMBL" id="KAL3367903.1"/>
    </source>
</evidence>
<keyword evidence="2" id="KW-0540">Nuclease</keyword>
<keyword evidence="3" id="KW-0378">Hydrolase</keyword>
<evidence type="ECO:0000256" key="3">
    <source>
        <dbReference type="ARBA" id="ARBA00022801"/>
    </source>
</evidence>
<dbReference type="Pfam" id="PF00445">
    <property type="entry name" value="Ribonuclease_T2"/>
    <property type="match status" value="1"/>
</dbReference>
<evidence type="ECO:0000256" key="1">
    <source>
        <dbReference type="ARBA" id="ARBA00007469"/>
    </source>
</evidence>
<feature type="chain" id="PRO_5044858267" evidence="6">
    <location>
        <begin position="22"/>
        <end position="263"/>
    </location>
</feature>
<protein>
    <submittedName>
        <fullName evidence="7">Uncharacterized protein</fullName>
    </submittedName>
</protein>
<dbReference type="PROSITE" id="PS00531">
    <property type="entry name" value="RNASE_T2_2"/>
    <property type="match status" value="1"/>
</dbReference>
<name>A0ABD2UGD6_9SOLN</name>
<dbReference type="SUPFAM" id="SSF55895">
    <property type="entry name" value="Ribonuclease Rh-like"/>
    <property type="match status" value="1"/>
</dbReference>
<evidence type="ECO:0000256" key="2">
    <source>
        <dbReference type="ARBA" id="ARBA00022759"/>
    </source>
</evidence>
<dbReference type="InterPro" id="IPR001568">
    <property type="entry name" value="RNase_T2-like"/>
</dbReference>
<keyword evidence="4" id="KW-0456">Lyase</keyword>
<dbReference type="Gene3D" id="3.90.730.10">
    <property type="entry name" value="Ribonuclease T2-like"/>
    <property type="match status" value="1"/>
</dbReference>
<accession>A0ABD2UGD6</accession>
<proteinExistence type="inferred from homology"/>
<comment type="similarity">
    <text evidence="1 5">Belongs to the RNase T2 family.</text>
</comment>
<dbReference type="PANTHER" id="PTHR11240:SF65">
    <property type="entry name" value="RIBONUCLEASE S-5-LIKE"/>
    <property type="match status" value="1"/>
</dbReference>
<dbReference type="AlphaFoldDB" id="A0ABD2UGD6"/>
<dbReference type="EMBL" id="JBJKTR010000005">
    <property type="protein sequence ID" value="KAL3367903.1"/>
    <property type="molecule type" value="Genomic_DNA"/>
</dbReference>
<evidence type="ECO:0000256" key="6">
    <source>
        <dbReference type="SAM" id="SignalP"/>
    </source>
</evidence>
<organism evidence="7 8">
    <name type="scientific">Solanum stoloniferum</name>
    <dbReference type="NCBI Taxonomy" id="62892"/>
    <lineage>
        <taxon>Eukaryota</taxon>
        <taxon>Viridiplantae</taxon>
        <taxon>Streptophyta</taxon>
        <taxon>Embryophyta</taxon>
        <taxon>Tracheophyta</taxon>
        <taxon>Spermatophyta</taxon>
        <taxon>Magnoliopsida</taxon>
        <taxon>eudicotyledons</taxon>
        <taxon>Gunneridae</taxon>
        <taxon>Pentapetalae</taxon>
        <taxon>asterids</taxon>
        <taxon>lamiids</taxon>
        <taxon>Solanales</taxon>
        <taxon>Solanaceae</taxon>
        <taxon>Solanoideae</taxon>
        <taxon>Solaneae</taxon>
        <taxon>Solanum</taxon>
    </lineage>
</organism>
<evidence type="ECO:0000256" key="4">
    <source>
        <dbReference type="ARBA" id="ARBA00023239"/>
    </source>
</evidence>
<dbReference type="InterPro" id="IPR033130">
    <property type="entry name" value="RNase_T2_His_AS_2"/>
</dbReference>
<dbReference type="PROSITE" id="PS00530">
    <property type="entry name" value="RNASE_T2_1"/>
    <property type="match status" value="1"/>
</dbReference>
<evidence type="ECO:0000313" key="8">
    <source>
        <dbReference type="Proteomes" id="UP001627284"/>
    </source>
</evidence>
<gene>
    <name evidence="7" type="ORF">AABB24_008999</name>
</gene>
<keyword evidence="2" id="KW-0255">Endonuclease</keyword>
<keyword evidence="6" id="KW-0732">Signal</keyword>
<dbReference type="PANTHER" id="PTHR11240">
    <property type="entry name" value="RIBONUCLEASE T2"/>
    <property type="match status" value="1"/>
</dbReference>
<dbReference type="GO" id="GO:0016787">
    <property type="term" value="F:hydrolase activity"/>
    <property type="evidence" value="ECO:0007669"/>
    <property type="project" value="UniProtKB-KW"/>
</dbReference>
<sequence length="263" mass="30122">MEYLTMLFAIVIIIIIMSASSELITKPPITNYHHMQMIMQWPPTFCGRPDKPCKPSVEMSDFSIHGLWPGNATGHTPFTCNVPENPTTVEKVWLNDRSLKNFLGLYWPSLEARWTDEKLWKHEWAKHGYCTSEIVPDVEYFNGAITFARRLKDMLKILENGKMGPKNHPAYTVMGMKTFISEQVLKDKNIDVYISCDHQRATSSNVFFLKQIHFCLDKSLNTFISCPKSTATRGCGRVDDQNLIFPISLRTQGSLIIKDRIGD</sequence>
<feature type="signal peptide" evidence="6">
    <location>
        <begin position="1"/>
        <end position="21"/>
    </location>
</feature>
<dbReference type="InterPro" id="IPR036430">
    <property type="entry name" value="RNase_T2-like_sf"/>
</dbReference>
<keyword evidence="8" id="KW-1185">Reference proteome</keyword>